<dbReference type="GO" id="GO:0005737">
    <property type="term" value="C:cytoplasm"/>
    <property type="evidence" value="ECO:0007669"/>
    <property type="project" value="UniProtKB-SubCell"/>
</dbReference>
<dbReference type="NCBIfam" id="TIGR01892">
    <property type="entry name" value="AcOrn-deacetyl"/>
    <property type="match status" value="1"/>
</dbReference>
<dbReference type="Pfam" id="PF01546">
    <property type="entry name" value="Peptidase_M20"/>
    <property type="match status" value="1"/>
</dbReference>
<evidence type="ECO:0000256" key="7">
    <source>
        <dbReference type="ARBA" id="ARBA00022801"/>
    </source>
</evidence>
<sequence length="383" mass="41655">MPKTVPPLMTMLHELVSEISVSSSSASWDHSNRKVIDKLASWLSTLGFNCEILPLPGKPNKANLIATLGSGPGGLVFSGHTDTVPFDESLWHSNPLAISERDNKLYGLGATDMKGFFPIAIEAAKAFLDQPLKEPLIILATADEESTMDGARALVQHGGPKARYAVIGEPTDLKPIRMHKGIMLNAITIQGKAGHSSNPALGNNALEAMNIVMTDLLQFRSQLQQQYQNPLFEVALPTMNLGCIHGGDNPNRICGHSELHFDIRTLPGMNNDEVQQLLQQRLLPIAQRLQIDISLRELAAAVPPFEEAADAELIKTVERLTGHGAQSVAFATEGPLLQQLGMQTVVMGPGSIDQAHQPNEFMPLAQVQPAIDILQQLIRRYCL</sequence>
<dbReference type="FunFam" id="3.30.70.360:FF:000003">
    <property type="entry name" value="Acetylornithine deacetylase"/>
    <property type="match status" value="1"/>
</dbReference>
<evidence type="ECO:0000259" key="10">
    <source>
        <dbReference type="Pfam" id="PF07687"/>
    </source>
</evidence>
<gene>
    <name evidence="11" type="primary">argE</name>
    <name evidence="11" type="ORF">O0V09_04930</name>
</gene>
<dbReference type="InterPro" id="IPR010169">
    <property type="entry name" value="AcOrn-deacetyl"/>
</dbReference>
<dbReference type="Pfam" id="PF07687">
    <property type="entry name" value="M20_dimer"/>
    <property type="match status" value="1"/>
</dbReference>
<dbReference type="Proteomes" id="UP001069090">
    <property type="component" value="Unassembled WGS sequence"/>
</dbReference>
<keyword evidence="3" id="KW-0963">Cytoplasm</keyword>
<dbReference type="EMBL" id="JAPTGG010000003">
    <property type="protein sequence ID" value="MCZ0864531.1"/>
    <property type="molecule type" value="Genomic_DNA"/>
</dbReference>
<keyword evidence="6" id="KW-0479">Metal-binding</keyword>
<dbReference type="EC" id="3.5.1.16" evidence="11"/>
<dbReference type="GO" id="GO:0006526">
    <property type="term" value="P:L-arginine biosynthetic process"/>
    <property type="evidence" value="ECO:0007669"/>
    <property type="project" value="UniProtKB-KW"/>
</dbReference>
<dbReference type="NCBIfam" id="NF003474">
    <property type="entry name" value="PRK05111.1"/>
    <property type="match status" value="1"/>
</dbReference>
<keyword evidence="5" id="KW-0028">Amino-acid biosynthesis</keyword>
<dbReference type="RefSeq" id="WP_258330685.1">
    <property type="nucleotide sequence ID" value="NZ_JAPTGG010000003.1"/>
</dbReference>
<protein>
    <submittedName>
        <fullName evidence="11">Acetylornithine deacetylase</fullName>
        <ecNumber evidence="11">3.5.1.16</ecNumber>
    </submittedName>
</protein>
<comment type="caution">
    <text evidence="11">The sequence shown here is derived from an EMBL/GenBank/DDBJ whole genome shotgun (WGS) entry which is preliminary data.</text>
</comment>
<proteinExistence type="inferred from homology"/>
<keyword evidence="8" id="KW-0862">Zinc</keyword>
<evidence type="ECO:0000256" key="9">
    <source>
        <dbReference type="ARBA" id="ARBA00023285"/>
    </source>
</evidence>
<evidence type="ECO:0000256" key="3">
    <source>
        <dbReference type="ARBA" id="ARBA00022490"/>
    </source>
</evidence>
<comment type="subcellular location">
    <subcellularLocation>
        <location evidence="1">Cytoplasm</location>
    </subcellularLocation>
</comment>
<dbReference type="GO" id="GO:0046872">
    <property type="term" value="F:metal ion binding"/>
    <property type="evidence" value="ECO:0007669"/>
    <property type="project" value="UniProtKB-KW"/>
</dbReference>
<dbReference type="GO" id="GO:0008777">
    <property type="term" value="F:acetylornithine deacetylase activity"/>
    <property type="evidence" value="ECO:0007669"/>
    <property type="project" value="UniProtKB-EC"/>
</dbReference>
<feature type="domain" description="Peptidase M20 dimerisation" evidence="10">
    <location>
        <begin position="178"/>
        <end position="282"/>
    </location>
</feature>
<dbReference type="PANTHER" id="PTHR43808">
    <property type="entry name" value="ACETYLORNITHINE DEACETYLASE"/>
    <property type="match status" value="1"/>
</dbReference>
<dbReference type="CDD" id="cd03894">
    <property type="entry name" value="M20_ArgE"/>
    <property type="match status" value="1"/>
</dbReference>
<dbReference type="InterPro" id="IPR002933">
    <property type="entry name" value="Peptidase_M20"/>
</dbReference>
<dbReference type="Gene3D" id="3.40.630.10">
    <property type="entry name" value="Zn peptidases"/>
    <property type="match status" value="1"/>
</dbReference>
<dbReference type="InterPro" id="IPR011650">
    <property type="entry name" value="Peptidase_M20_dimer"/>
</dbReference>
<dbReference type="AlphaFoldDB" id="A0A9J6RJ89"/>
<evidence type="ECO:0000256" key="5">
    <source>
        <dbReference type="ARBA" id="ARBA00022605"/>
    </source>
</evidence>
<dbReference type="InterPro" id="IPR036264">
    <property type="entry name" value="Bact_exopeptidase_dim_dom"/>
</dbReference>
<dbReference type="Gene3D" id="3.30.70.360">
    <property type="match status" value="1"/>
</dbReference>
<evidence type="ECO:0000256" key="2">
    <source>
        <dbReference type="ARBA" id="ARBA00005691"/>
    </source>
</evidence>
<name>A0A9J6RJ89_9GAMM</name>
<dbReference type="SUPFAM" id="SSF53187">
    <property type="entry name" value="Zn-dependent exopeptidases"/>
    <property type="match status" value="1"/>
</dbReference>
<keyword evidence="12" id="KW-1185">Reference proteome</keyword>
<accession>A0A9J6RJ89</accession>
<comment type="similarity">
    <text evidence="2">Belongs to the peptidase M20A family. ArgE subfamily.</text>
</comment>
<evidence type="ECO:0000256" key="1">
    <source>
        <dbReference type="ARBA" id="ARBA00004496"/>
    </source>
</evidence>
<organism evidence="11 12">
    <name type="scientific">Dasania phycosphaerae</name>
    <dbReference type="NCBI Taxonomy" id="2950436"/>
    <lineage>
        <taxon>Bacteria</taxon>
        <taxon>Pseudomonadati</taxon>
        <taxon>Pseudomonadota</taxon>
        <taxon>Gammaproteobacteria</taxon>
        <taxon>Cellvibrionales</taxon>
        <taxon>Spongiibacteraceae</taxon>
        <taxon>Dasania</taxon>
    </lineage>
</organism>
<keyword evidence="4" id="KW-0055">Arginine biosynthesis</keyword>
<evidence type="ECO:0000313" key="11">
    <source>
        <dbReference type="EMBL" id="MCZ0864531.1"/>
    </source>
</evidence>
<keyword evidence="7 11" id="KW-0378">Hydrolase</keyword>
<dbReference type="SUPFAM" id="SSF55031">
    <property type="entry name" value="Bacterial exopeptidase dimerisation domain"/>
    <property type="match status" value="1"/>
</dbReference>
<evidence type="ECO:0000256" key="4">
    <source>
        <dbReference type="ARBA" id="ARBA00022571"/>
    </source>
</evidence>
<reference evidence="11 12" key="1">
    <citation type="submission" date="2022-12" db="EMBL/GenBank/DDBJ databases">
        <title>Dasania phycosphaerae sp. nov., isolated from particulate material of the south coast of Korea.</title>
        <authorList>
            <person name="Jiang Y."/>
        </authorList>
    </citation>
    <scope>NUCLEOTIDE SEQUENCE [LARGE SCALE GENOMIC DNA]</scope>
    <source>
        <strain evidence="11 12">GY-19</strain>
    </source>
</reference>
<evidence type="ECO:0000256" key="6">
    <source>
        <dbReference type="ARBA" id="ARBA00022723"/>
    </source>
</evidence>
<evidence type="ECO:0000313" key="12">
    <source>
        <dbReference type="Proteomes" id="UP001069090"/>
    </source>
</evidence>
<keyword evidence="9" id="KW-0170">Cobalt</keyword>
<dbReference type="InterPro" id="IPR050072">
    <property type="entry name" value="Peptidase_M20A"/>
</dbReference>
<evidence type="ECO:0000256" key="8">
    <source>
        <dbReference type="ARBA" id="ARBA00022833"/>
    </source>
</evidence>
<dbReference type="PANTHER" id="PTHR43808:SF1">
    <property type="entry name" value="ACETYLORNITHINE DEACETYLASE"/>
    <property type="match status" value="1"/>
</dbReference>